<dbReference type="Gene3D" id="3.40.50.1820">
    <property type="entry name" value="alpha/beta hydrolase"/>
    <property type="match status" value="1"/>
</dbReference>
<dbReference type="InterPro" id="IPR029058">
    <property type="entry name" value="AB_hydrolase_fold"/>
</dbReference>
<sequence>MMLSYKTSGQPANPSILFLHGGGLSGKMWDDVTKLLQEHYYCIVPDLPGHGDSSSITPLTADKCVEELTPFLSQYGPVHIVGLSMGGILAQKLLETSPDSIQSVIITGSSPQLSAFKVALINMLVAPTYRFMSSKKMTASMMKGLSIPEAYAYDIELDMEKVTPSTMREMYGLMKEIKVPTPSTHPLLVLAGEREGALVRNNVRKLLAALPNSKGAIVPGLNHAWSYENPQLFAEVVETWIEEGEVHEGLIRFI</sequence>
<comment type="caution">
    <text evidence="2">The sequence shown here is derived from an EMBL/GenBank/DDBJ whole genome shotgun (WGS) entry which is preliminary data.</text>
</comment>
<evidence type="ECO:0000259" key="1">
    <source>
        <dbReference type="Pfam" id="PF12697"/>
    </source>
</evidence>
<reference evidence="2 3" key="1">
    <citation type="submission" date="2021-03" db="EMBL/GenBank/DDBJ databases">
        <title>Genomic Encyclopedia of Type Strains, Phase IV (KMG-IV): sequencing the most valuable type-strain genomes for metagenomic binning, comparative biology and taxonomic classification.</title>
        <authorList>
            <person name="Goeker M."/>
        </authorList>
    </citation>
    <scope>NUCLEOTIDE SEQUENCE [LARGE SCALE GENOMIC DNA]</scope>
    <source>
        <strain evidence="2 3">DSM 14349</strain>
    </source>
</reference>
<proteinExistence type="predicted"/>
<accession>A0ABS4FSJ6</accession>
<name>A0ABS4FSJ6_9BACL</name>
<dbReference type="InterPro" id="IPR000073">
    <property type="entry name" value="AB_hydrolase_1"/>
</dbReference>
<dbReference type="PANTHER" id="PTHR43798">
    <property type="entry name" value="MONOACYLGLYCEROL LIPASE"/>
    <property type="match status" value="1"/>
</dbReference>
<dbReference type="EMBL" id="JAGGKG010000009">
    <property type="protein sequence ID" value="MBP1905556.1"/>
    <property type="molecule type" value="Genomic_DNA"/>
</dbReference>
<gene>
    <name evidence="2" type="ORF">J2Z32_002186</name>
</gene>
<dbReference type="SUPFAM" id="SSF53474">
    <property type="entry name" value="alpha/beta-Hydrolases"/>
    <property type="match status" value="1"/>
</dbReference>
<evidence type="ECO:0000313" key="3">
    <source>
        <dbReference type="Proteomes" id="UP001519272"/>
    </source>
</evidence>
<protein>
    <submittedName>
        <fullName evidence="2">Pimeloyl-ACP methyl ester carboxylesterase</fullName>
    </submittedName>
</protein>
<dbReference type="Proteomes" id="UP001519272">
    <property type="component" value="Unassembled WGS sequence"/>
</dbReference>
<feature type="domain" description="AB hydrolase-1" evidence="1">
    <location>
        <begin position="16"/>
        <end position="236"/>
    </location>
</feature>
<dbReference type="InterPro" id="IPR050266">
    <property type="entry name" value="AB_hydrolase_sf"/>
</dbReference>
<keyword evidence="3" id="KW-1185">Reference proteome</keyword>
<evidence type="ECO:0000313" key="2">
    <source>
        <dbReference type="EMBL" id="MBP1905556.1"/>
    </source>
</evidence>
<organism evidence="2 3">
    <name type="scientific">Paenibacillus turicensis</name>
    <dbReference type="NCBI Taxonomy" id="160487"/>
    <lineage>
        <taxon>Bacteria</taxon>
        <taxon>Bacillati</taxon>
        <taxon>Bacillota</taxon>
        <taxon>Bacilli</taxon>
        <taxon>Bacillales</taxon>
        <taxon>Paenibacillaceae</taxon>
        <taxon>Paenibacillus</taxon>
    </lineage>
</organism>
<dbReference type="Pfam" id="PF12697">
    <property type="entry name" value="Abhydrolase_6"/>
    <property type="match status" value="1"/>
</dbReference>